<feature type="chain" id="PRO_5027106121" description="Transglutaminase-like domain-containing protein" evidence="1">
    <location>
        <begin position="21"/>
        <end position="327"/>
    </location>
</feature>
<dbReference type="EMBL" id="WXYO01000002">
    <property type="protein sequence ID" value="NAS11058.1"/>
    <property type="molecule type" value="Genomic_DNA"/>
</dbReference>
<proteinExistence type="predicted"/>
<dbReference type="SUPFAM" id="SSF54001">
    <property type="entry name" value="Cysteine proteinases"/>
    <property type="match status" value="1"/>
</dbReference>
<evidence type="ECO:0000256" key="1">
    <source>
        <dbReference type="SAM" id="SignalP"/>
    </source>
</evidence>
<dbReference type="SMART" id="SM00460">
    <property type="entry name" value="TGc"/>
    <property type="match status" value="1"/>
</dbReference>
<keyword evidence="1" id="KW-0732">Signal</keyword>
<dbReference type="Proteomes" id="UP000475249">
    <property type="component" value="Unassembled WGS sequence"/>
</dbReference>
<dbReference type="Pfam" id="PF01841">
    <property type="entry name" value="Transglut_core"/>
    <property type="match status" value="1"/>
</dbReference>
<dbReference type="PANTHER" id="PTHR46333">
    <property type="entry name" value="CYTOKINESIS PROTEIN 3"/>
    <property type="match status" value="1"/>
</dbReference>
<evidence type="ECO:0000313" key="3">
    <source>
        <dbReference type="EMBL" id="NAS11058.1"/>
    </source>
</evidence>
<evidence type="ECO:0000259" key="2">
    <source>
        <dbReference type="SMART" id="SM00460"/>
    </source>
</evidence>
<feature type="domain" description="Transglutaminase-like" evidence="2">
    <location>
        <begin position="107"/>
        <end position="174"/>
    </location>
</feature>
<organism evidence="3 4">
    <name type="scientific">Poritiphilus flavus</name>
    <dbReference type="NCBI Taxonomy" id="2697053"/>
    <lineage>
        <taxon>Bacteria</taxon>
        <taxon>Pseudomonadati</taxon>
        <taxon>Bacteroidota</taxon>
        <taxon>Flavobacteriia</taxon>
        <taxon>Flavobacteriales</taxon>
        <taxon>Flavobacteriaceae</taxon>
        <taxon>Poritiphilus</taxon>
    </lineage>
</organism>
<accession>A0A6L9E936</accession>
<reference evidence="3 4" key="1">
    <citation type="submission" date="2020-01" db="EMBL/GenBank/DDBJ databases">
        <title>Bacteria diversity of Porities sp.</title>
        <authorList>
            <person name="Wang G."/>
        </authorList>
    </citation>
    <scope>NUCLEOTIDE SEQUENCE [LARGE SCALE GENOMIC DNA]</scope>
    <source>
        <strain evidence="3 4">R33</strain>
    </source>
</reference>
<keyword evidence="4" id="KW-1185">Reference proteome</keyword>
<gene>
    <name evidence="3" type="ORF">GTQ38_03535</name>
</gene>
<evidence type="ECO:0000313" key="4">
    <source>
        <dbReference type="Proteomes" id="UP000475249"/>
    </source>
</evidence>
<protein>
    <recommendedName>
        <fullName evidence="2">Transglutaminase-like domain-containing protein</fullName>
    </recommendedName>
</protein>
<dbReference type="AlphaFoldDB" id="A0A6L9E936"/>
<dbReference type="InterPro" id="IPR038765">
    <property type="entry name" value="Papain-like_cys_pep_sf"/>
</dbReference>
<comment type="caution">
    <text evidence="3">The sequence shown here is derived from an EMBL/GenBank/DDBJ whole genome shotgun (WGS) entry which is preliminary data.</text>
</comment>
<dbReference type="Gene3D" id="3.10.620.30">
    <property type="match status" value="1"/>
</dbReference>
<dbReference type="InterPro" id="IPR052557">
    <property type="entry name" value="CAP/Cytokinesis_protein"/>
</dbReference>
<dbReference type="PANTHER" id="PTHR46333:SF2">
    <property type="entry name" value="CYTOKINESIS PROTEIN 3"/>
    <property type="match status" value="1"/>
</dbReference>
<dbReference type="GO" id="GO:0005737">
    <property type="term" value="C:cytoplasm"/>
    <property type="evidence" value="ECO:0007669"/>
    <property type="project" value="TreeGrafter"/>
</dbReference>
<name>A0A6L9E936_9FLAO</name>
<dbReference type="InterPro" id="IPR002931">
    <property type="entry name" value="Transglutaminase-like"/>
</dbReference>
<feature type="signal peptide" evidence="1">
    <location>
        <begin position="1"/>
        <end position="20"/>
    </location>
</feature>
<sequence length="327" mass="38609">MKKMGFKILFFLFFPAAVFCQDFSDVDNKVMRYPDFESVTDLSYRIQNDFNEDVQRVRAAFFWVTQNLTYGKHLEDDFRGEAFGSYAFPTSTQTHIDNLVQSKINRAFNAKRGVCIDYSLVLNALFEQFGLKSRIITGVSKSEITKTNPQSIFKDHSWNAVKVDGQWRLMDPTWASGLVDRKSKRFYRLYEDHYFFTEPEEFVKTHFPIHPEWQLLKNPVNASTFFSGPIFYPEFFRKGIRLSTETDGILSLSNPDENYIHFDELPRLHGMTYTINGRDEFKRLGLKKKNEKAYISKIHLKRRLKRSYDFLTVYMDNKPILNFKIEP</sequence>